<dbReference type="PROSITE" id="PS50001">
    <property type="entry name" value="SH2"/>
    <property type="match status" value="1"/>
</dbReference>
<evidence type="ECO:0000256" key="5">
    <source>
        <dbReference type="ARBA" id="ARBA00022553"/>
    </source>
</evidence>
<accession>A0ABD1KNS7</accession>
<evidence type="ECO:0000256" key="7">
    <source>
        <dbReference type="ARBA" id="ARBA00022999"/>
    </source>
</evidence>
<dbReference type="Gene3D" id="1.10.238.10">
    <property type="entry name" value="EF-hand"/>
    <property type="match status" value="1"/>
</dbReference>
<dbReference type="SUPFAM" id="SSF47655">
    <property type="entry name" value="STAT"/>
    <property type="match status" value="1"/>
</dbReference>
<organism evidence="17 18">
    <name type="scientific">Coilia grayii</name>
    <name type="common">Gray's grenadier anchovy</name>
    <dbReference type="NCBI Taxonomy" id="363190"/>
    <lineage>
        <taxon>Eukaryota</taxon>
        <taxon>Metazoa</taxon>
        <taxon>Chordata</taxon>
        <taxon>Craniata</taxon>
        <taxon>Vertebrata</taxon>
        <taxon>Euteleostomi</taxon>
        <taxon>Actinopterygii</taxon>
        <taxon>Neopterygii</taxon>
        <taxon>Teleostei</taxon>
        <taxon>Clupei</taxon>
        <taxon>Clupeiformes</taxon>
        <taxon>Clupeoidei</taxon>
        <taxon>Engraulidae</taxon>
        <taxon>Coilinae</taxon>
        <taxon>Coilia</taxon>
    </lineage>
</organism>
<dbReference type="GO" id="GO:0005737">
    <property type="term" value="C:cytoplasm"/>
    <property type="evidence" value="ECO:0007669"/>
    <property type="project" value="UniProtKB-SubCell"/>
</dbReference>
<comment type="caution">
    <text evidence="17">The sequence shown here is derived from an EMBL/GenBank/DDBJ whole genome shotgun (WGS) entry which is preliminary data.</text>
</comment>
<evidence type="ECO:0000256" key="9">
    <source>
        <dbReference type="ARBA" id="ARBA00023125"/>
    </source>
</evidence>
<evidence type="ECO:0000256" key="2">
    <source>
        <dbReference type="ARBA" id="ARBA00004496"/>
    </source>
</evidence>
<dbReference type="Pfam" id="PF01017">
    <property type="entry name" value="STAT_alpha"/>
    <property type="match status" value="1"/>
</dbReference>
<feature type="coiled-coil region" evidence="15">
    <location>
        <begin position="140"/>
        <end position="167"/>
    </location>
</feature>
<dbReference type="EMBL" id="JBHFQA010000003">
    <property type="protein sequence ID" value="KAL2100815.1"/>
    <property type="molecule type" value="Genomic_DNA"/>
</dbReference>
<evidence type="ECO:0000256" key="15">
    <source>
        <dbReference type="SAM" id="Coils"/>
    </source>
</evidence>
<evidence type="ECO:0000313" key="17">
    <source>
        <dbReference type="EMBL" id="KAL2100815.1"/>
    </source>
</evidence>
<dbReference type="InterPro" id="IPR035855">
    <property type="entry name" value="STAT3_SH2"/>
</dbReference>
<gene>
    <name evidence="17" type="ORF">ACEWY4_002576</name>
</gene>
<dbReference type="Pfam" id="PF02864">
    <property type="entry name" value="STAT_bind"/>
    <property type="match status" value="1"/>
</dbReference>
<dbReference type="SUPFAM" id="SSF49417">
    <property type="entry name" value="p53-like transcription factors"/>
    <property type="match status" value="1"/>
</dbReference>
<dbReference type="FunFam" id="2.60.40.630:FF:000012">
    <property type="entry name" value="Signal transducer and activator of transcription 3"/>
    <property type="match status" value="1"/>
</dbReference>
<dbReference type="InterPro" id="IPR036535">
    <property type="entry name" value="STAT_N_sf"/>
</dbReference>
<dbReference type="Gene3D" id="2.60.40.630">
    <property type="entry name" value="STAT transcription factor, DNA-binding domain"/>
    <property type="match status" value="1"/>
</dbReference>
<evidence type="ECO:0000256" key="10">
    <source>
        <dbReference type="ARBA" id="ARBA00023159"/>
    </source>
</evidence>
<dbReference type="FunFam" id="1.20.1050.20:FF:000001">
    <property type="entry name" value="Signal transducer and activator of transcription"/>
    <property type="match status" value="1"/>
</dbReference>
<dbReference type="Proteomes" id="UP001591681">
    <property type="component" value="Unassembled WGS sequence"/>
</dbReference>
<dbReference type="InterPro" id="IPR012345">
    <property type="entry name" value="STAT_TF_DNA-bd_N"/>
</dbReference>
<dbReference type="GO" id="GO:0005634">
    <property type="term" value="C:nucleus"/>
    <property type="evidence" value="ECO:0007669"/>
    <property type="project" value="UniProtKB-SubCell"/>
</dbReference>
<reference evidence="17 18" key="1">
    <citation type="submission" date="2024-09" db="EMBL/GenBank/DDBJ databases">
        <title>A chromosome-level genome assembly of Gray's grenadier anchovy, Coilia grayii.</title>
        <authorList>
            <person name="Fu Z."/>
        </authorList>
    </citation>
    <scope>NUCLEOTIDE SEQUENCE [LARGE SCALE GENOMIC DNA]</scope>
    <source>
        <strain evidence="17">G4</strain>
        <tissue evidence="17">Muscle</tissue>
    </source>
</reference>
<dbReference type="CDD" id="cd10374">
    <property type="entry name" value="SH2_STAT3"/>
    <property type="match status" value="1"/>
</dbReference>
<dbReference type="SUPFAM" id="SSF55550">
    <property type="entry name" value="SH2 domain"/>
    <property type="match status" value="1"/>
</dbReference>
<keyword evidence="8 14" id="KW-0805">Transcription regulation</keyword>
<proteinExistence type="inferred from homology"/>
<keyword evidence="6" id="KW-0007">Acetylation</keyword>
<dbReference type="GO" id="GO:0003677">
    <property type="term" value="F:DNA binding"/>
    <property type="evidence" value="ECO:0007669"/>
    <property type="project" value="UniProtKB-KW"/>
</dbReference>
<dbReference type="Pfam" id="PF00017">
    <property type="entry name" value="SH2"/>
    <property type="match status" value="1"/>
</dbReference>
<evidence type="ECO:0000313" key="18">
    <source>
        <dbReference type="Proteomes" id="UP001591681"/>
    </source>
</evidence>
<dbReference type="InterPro" id="IPR013799">
    <property type="entry name" value="STAT_TF_prot_interaction"/>
</dbReference>
<evidence type="ECO:0000259" key="16">
    <source>
        <dbReference type="PROSITE" id="PS50001"/>
    </source>
</evidence>
<dbReference type="InterPro" id="IPR015988">
    <property type="entry name" value="STAT_TF_CC"/>
</dbReference>
<evidence type="ECO:0000256" key="1">
    <source>
        <dbReference type="ARBA" id="ARBA00004123"/>
    </source>
</evidence>
<dbReference type="FunFam" id="1.10.238.10:FF:000012">
    <property type="entry name" value="Signal transducer and activator of transcription"/>
    <property type="match status" value="1"/>
</dbReference>
<dbReference type="InterPro" id="IPR013800">
    <property type="entry name" value="STAT_TF_alpha"/>
</dbReference>
<dbReference type="FunFam" id="1.10.532.10:FF:000001">
    <property type="entry name" value="Signal transducer and activator of transcription"/>
    <property type="match status" value="1"/>
</dbReference>
<evidence type="ECO:0000256" key="6">
    <source>
        <dbReference type="ARBA" id="ARBA00022990"/>
    </source>
</evidence>
<keyword evidence="5 14" id="KW-0597">Phosphoprotein</keyword>
<dbReference type="InterPro" id="IPR048988">
    <property type="entry name" value="STAT_linker"/>
</dbReference>
<dbReference type="InterPro" id="IPR013801">
    <property type="entry name" value="STAT_TF_DNA-bd"/>
</dbReference>
<evidence type="ECO:0000256" key="13">
    <source>
        <dbReference type="PROSITE-ProRule" id="PRU00191"/>
    </source>
</evidence>
<feature type="domain" description="SH2" evidence="16">
    <location>
        <begin position="551"/>
        <end position="641"/>
    </location>
</feature>
<protein>
    <recommendedName>
        <fullName evidence="14">Signal transducer and activator of transcription</fullName>
    </recommendedName>
</protein>
<evidence type="ECO:0000256" key="3">
    <source>
        <dbReference type="ARBA" id="ARBA00005586"/>
    </source>
</evidence>
<keyword evidence="4 14" id="KW-0963">Cytoplasm</keyword>
<dbReference type="AlphaFoldDB" id="A0ABD1KNS7"/>
<keyword evidence="7 13" id="KW-0727">SH2 domain</keyword>
<evidence type="ECO:0000256" key="12">
    <source>
        <dbReference type="ARBA" id="ARBA00023242"/>
    </source>
</evidence>
<dbReference type="InterPro" id="IPR008967">
    <property type="entry name" value="p53-like_TF_DNA-bd_sf"/>
</dbReference>
<comment type="similarity">
    <text evidence="3 14">Belongs to the transcription factor STAT family.</text>
</comment>
<dbReference type="FunFam" id="3.30.505.10:FF:000003">
    <property type="entry name" value="Signal transducer and activator of transcription"/>
    <property type="match status" value="1"/>
</dbReference>
<keyword evidence="10 14" id="KW-0010">Activator</keyword>
<comment type="subcellular location">
    <subcellularLocation>
        <location evidence="2 14">Cytoplasm</location>
    </subcellularLocation>
    <subcellularLocation>
        <location evidence="1 14">Nucleus</location>
    </subcellularLocation>
</comment>
<keyword evidence="9 14" id="KW-0238">DNA-binding</keyword>
<dbReference type="Pfam" id="PF21354">
    <property type="entry name" value="STAT_linker"/>
    <property type="match status" value="1"/>
</dbReference>
<dbReference type="GO" id="GO:0003700">
    <property type="term" value="F:DNA-binding transcription factor activity"/>
    <property type="evidence" value="ECO:0007669"/>
    <property type="project" value="UniProtKB-ARBA"/>
</dbReference>
<dbReference type="Pfam" id="PF02865">
    <property type="entry name" value="STAT_int"/>
    <property type="match status" value="1"/>
</dbReference>
<keyword evidence="15" id="KW-0175">Coiled coil</keyword>
<dbReference type="SMART" id="SM00964">
    <property type="entry name" value="STAT_int"/>
    <property type="match status" value="1"/>
</dbReference>
<name>A0ABD1KNS7_9TELE</name>
<keyword evidence="12 14" id="KW-0539">Nucleus</keyword>
<sequence>MAQWNQLQQLETRYLEQLYHLYSDSFPMELRQFLAPWIESQDWAYAANKESHATLVFHNLLGEIDQQYSRFLQENNVLYQHNLRRIKQHLQSKYLEKPMEIARIVARCLWEEQRLLQTATTAQQDGQAAHPSGTVVTEKQQILEHNLRDIRKRVQDMEQKMKMLENLQDDFDFNYKTLKSAGARQLPPDRRWLSIEQMLSALDQLRRQIVTEMAALLSVMDFVQKNLTDEELADWKRRQQIACIGGPPTSAWTALETWFHLSGESQLQIRQQIRKLEELQQKVSYKGDPIIQHRPALEEKIVDLFRNLMKSAFTGVQFTYKVRLLVKFSELNYQLKIKVCIDKESGDAIRGSRKFNILGTNTKVMNMEESNNGSLSAEFKHLTLREQRCGNGGRTNSDASLIVTEELHLITFETEVYHQGLKIDLETHSLPVVVISNICQMPNAWASILWYNMLTNHPKNVNFFTKPPVATWDQVAEILSWQFSSTTKRGLTIEQLTTLAEKLLGPCVNYSGCQITWAKFCKENMAGKGFSFWVWLDNIIDLVKKYILALWNEGYIMGFISKERERAILSPKPPGTFLLRFSESSKEGGITFTWVEKDISGKTQIQSVEPYTKQQLSSMSFAEIIMGYKIMDATNILVSPLVYLFPDIPKEEAFGKYCRPEAQPEPELTDGCTIQPYLKTKFICVTPSPSVFMDFPDSELLANGFSGTNSGNTSDLFPMSPRTLDSLMHNEAAEATPAHLESLTTLDMTEDMTS</sequence>
<dbReference type="Gene3D" id="3.30.505.10">
    <property type="entry name" value="SH2 domain"/>
    <property type="match status" value="1"/>
</dbReference>
<dbReference type="GO" id="GO:0019221">
    <property type="term" value="P:cytokine-mediated signaling pathway"/>
    <property type="evidence" value="ECO:0007669"/>
    <property type="project" value="UniProtKB-ARBA"/>
</dbReference>
<dbReference type="Gene3D" id="1.20.1050.20">
    <property type="entry name" value="STAT transcription factor, all-alpha domain"/>
    <property type="match status" value="1"/>
</dbReference>
<dbReference type="InterPro" id="IPR036860">
    <property type="entry name" value="SH2_dom_sf"/>
</dbReference>
<evidence type="ECO:0000256" key="4">
    <source>
        <dbReference type="ARBA" id="ARBA00022490"/>
    </source>
</evidence>
<dbReference type="InterPro" id="IPR001217">
    <property type="entry name" value="STAT"/>
</dbReference>
<dbReference type="InterPro" id="IPR000980">
    <property type="entry name" value="SH2"/>
</dbReference>
<keyword evidence="18" id="KW-1185">Reference proteome</keyword>
<dbReference type="SUPFAM" id="SSF48092">
    <property type="entry name" value="Transcription factor STAT-4 N-domain"/>
    <property type="match status" value="1"/>
</dbReference>
<keyword evidence="11 14" id="KW-0804">Transcription</keyword>
<dbReference type="Gene3D" id="1.10.532.10">
    <property type="entry name" value="STAT transcription factor, N-terminal domain"/>
    <property type="match status" value="1"/>
</dbReference>
<evidence type="ECO:0000256" key="14">
    <source>
        <dbReference type="RuleBase" id="RU046415"/>
    </source>
</evidence>
<evidence type="ECO:0000256" key="8">
    <source>
        <dbReference type="ARBA" id="ARBA00023015"/>
    </source>
</evidence>
<evidence type="ECO:0000256" key="11">
    <source>
        <dbReference type="ARBA" id="ARBA00023163"/>
    </source>
</evidence>
<dbReference type="PANTHER" id="PTHR11801">
    <property type="entry name" value="SIGNAL TRANSDUCER AND ACTIVATOR OF TRANSCRIPTION"/>
    <property type="match status" value="1"/>
</dbReference>